<dbReference type="InterPro" id="IPR036938">
    <property type="entry name" value="PAP2/HPO_sf"/>
</dbReference>
<feature type="region of interest" description="Disordered" evidence="1">
    <location>
        <begin position="319"/>
        <end position="341"/>
    </location>
</feature>
<keyword evidence="2" id="KW-0732">Signal</keyword>
<proteinExistence type="predicted"/>
<gene>
    <name evidence="3" type="ORF">GCM10009737_35550</name>
</gene>
<keyword evidence="4" id="KW-1185">Reference proteome</keyword>
<feature type="compositionally biased region" description="Low complexity" evidence="1">
    <location>
        <begin position="321"/>
        <end position="333"/>
    </location>
</feature>
<name>A0ABP5B4E7_9ACTN</name>
<comment type="caution">
    <text evidence="3">The sequence shown here is derived from an EMBL/GenBank/DDBJ whole genome shotgun (WGS) entry which is preliminary data.</text>
</comment>
<feature type="chain" id="PRO_5046023547" description="PAP2 superfamily protein" evidence="2">
    <location>
        <begin position="27"/>
        <end position="438"/>
    </location>
</feature>
<dbReference type="CDD" id="cd03398">
    <property type="entry name" value="PAP2_haloperoxidase"/>
    <property type="match status" value="1"/>
</dbReference>
<dbReference type="PANTHER" id="PTHR34599">
    <property type="entry name" value="PEROXIDASE-RELATED"/>
    <property type="match status" value="1"/>
</dbReference>
<organism evidence="3 4">
    <name type="scientific">Nocardioides lentus</name>
    <dbReference type="NCBI Taxonomy" id="338077"/>
    <lineage>
        <taxon>Bacteria</taxon>
        <taxon>Bacillati</taxon>
        <taxon>Actinomycetota</taxon>
        <taxon>Actinomycetes</taxon>
        <taxon>Propionibacteriales</taxon>
        <taxon>Nocardioidaceae</taxon>
        <taxon>Nocardioides</taxon>
    </lineage>
</organism>
<reference evidence="4" key="1">
    <citation type="journal article" date="2019" name="Int. J. Syst. Evol. Microbiol.">
        <title>The Global Catalogue of Microorganisms (GCM) 10K type strain sequencing project: providing services to taxonomists for standard genome sequencing and annotation.</title>
        <authorList>
            <consortium name="The Broad Institute Genomics Platform"/>
            <consortium name="The Broad Institute Genome Sequencing Center for Infectious Disease"/>
            <person name="Wu L."/>
            <person name="Ma J."/>
        </authorList>
    </citation>
    <scope>NUCLEOTIDE SEQUENCE [LARGE SCALE GENOMIC DNA]</scope>
    <source>
        <strain evidence="4">JCM 14046</strain>
    </source>
</reference>
<dbReference type="EMBL" id="BAAAMY010000014">
    <property type="protein sequence ID" value="GAA1930481.1"/>
    <property type="molecule type" value="Genomic_DNA"/>
</dbReference>
<evidence type="ECO:0000313" key="3">
    <source>
        <dbReference type="EMBL" id="GAA1930481.1"/>
    </source>
</evidence>
<dbReference type="PANTHER" id="PTHR34599:SF1">
    <property type="entry name" value="PHOSPHATIDIC ACID PHOSPHATASE TYPE 2_HALOPEROXIDASE DOMAIN-CONTAINING PROTEIN"/>
    <property type="match status" value="1"/>
</dbReference>
<dbReference type="Gene3D" id="1.10.606.20">
    <property type="match status" value="1"/>
</dbReference>
<protein>
    <recommendedName>
        <fullName evidence="5">PAP2 superfamily protein</fullName>
    </recommendedName>
</protein>
<dbReference type="PROSITE" id="PS51257">
    <property type="entry name" value="PROKAR_LIPOPROTEIN"/>
    <property type="match status" value="1"/>
</dbReference>
<feature type="signal peptide" evidence="2">
    <location>
        <begin position="1"/>
        <end position="26"/>
    </location>
</feature>
<accession>A0ABP5B4E7</accession>
<evidence type="ECO:0008006" key="5">
    <source>
        <dbReference type="Google" id="ProtNLM"/>
    </source>
</evidence>
<dbReference type="Proteomes" id="UP001501612">
    <property type="component" value="Unassembled WGS sequence"/>
</dbReference>
<sequence>MTPAVRPTRVLTVAVALLLVLTGCGGGPGPQEPDPEQVAVPAGVDADDPVLGWFEVTAVAADALGSPVQSPRSALWATAWSAGEAAVDAVGTAGPEAAAPAGFAQAVHDVLVDRVPVVAEAADAQLAATLDAVAEVVTTAERDRAAALGARVADGVLARRAGDGLSAAEVAVGADSFVPRGGPGAWVPTDPGTAPSQPALGRARPFLVTPGRVAVPAPPALGSPAYRADLAEVRALGAADSPTRTAAQTETALFWADDSLSAWTQVLRGLLAARPEQPLEQRVHLVAVLHQVTTDAQIACFAAKYDVQRWRPVTAIREAAPDGTADPDGDPATMPDATWEPLLTTPSHPEFPSAHTVYAGAAEVVLDALVGAPSEPVRIRVDGLPPRDYTDWTDLVEENVEARVASGIHYRTSDEAGAALGRAVARAALSVLARPARG</sequence>
<evidence type="ECO:0000313" key="4">
    <source>
        <dbReference type="Proteomes" id="UP001501612"/>
    </source>
</evidence>
<evidence type="ECO:0000256" key="1">
    <source>
        <dbReference type="SAM" id="MobiDB-lite"/>
    </source>
</evidence>
<dbReference type="SUPFAM" id="SSF48317">
    <property type="entry name" value="Acid phosphatase/Vanadium-dependent haloperoxidase"/>
    <property type="match status" value="1"/>
</dbReference>
<evidence type="ECO:0000256" key="2">
    <source>
        <dbReference type="SAM" id="SignalP"/>
    </source>
</evidence>
<dbReference type="InterPro" id="IPR052559">
    <property type="entry name" value="V-haloperoxidase"/>
</dbReference>